<name>A0ACC4CVS2_POPAL</name>
<proteinExistence type="predicted"/>
<comment type="caution">
    <text evidence="1">The sequence shown here is derived from an EMBL/GenBank/DDBJ whole genome shotgun (WGS) entry which is preliminary data.</text>
</comment>
<accession>A0ACC4CVS2</accession>
<reference evidence="1 2" key="1">
    <citation type="journal article" date="2024" name="Plant Biotechnol. J.">
        <title>Genome and CRISPR/Cas9 system of a widespread forest tree (Populus alba) in the world.</title>
        <authorList>
            <person name="Liu Y.J."/>
            <person name="Jiang P.F."/>
            <person name="Han X.M."/>
            <person name="Li X.Y."/>
            <person name="Wang H.M."/>
            <person name="Wang Y.J."/>
            <person name="Wang X.X."/>
            <person name="Zeng Q.Y."/>
        </authorList>
    </citation>
    <scope>NUCLEOTIDE SEQUENCE [LARGE SCALE GENOMIC DNA]</scope>
    <source>
        <strain evidence="2">cv. PAL-ZL1</strain>
    </source>
</reference>
<gene>
    <name evidence="1" type="ORF">D5086_005904</name>
</gene>
<sequence length="151" mass="17353">MEQHSNPYKVGWITDNHSVMVQHRCLSSFSLENHFQDENKRLVLEPLPIKEFRQKSTLLITPQEFQQTLAISGILSMFICKATTTNTKDKNEGLPTALQQVLQQFKDVFLEELPSQLPPPRDVQHVIDLVPGSSLPNLPYYRMSPAEHEEL</sequence>
<dbReference type="EMBL" id="RCHU02000002">
    <property type="protein sequence ID" value="KAL3605045.1"/>
    <property type="molecule type" value="Genomic_DNA"/>
</dbReference>
<evidence type="ECO:0000313" key="1">
    <source>
        <dbReference type="EMBL" id="KAL3605045.1"/>
    </source>
</evidence>
<dbReference type="Proteomes" id="UP000309997">
    <property type="component" value="Unassembled WGS sequence"/>
</dbReference>
<evidence type="ECO:0000313" key="2">
    <source>
        <dbReference type="Proteomes" id="UP000309997"/>
    </source>
</evidence>
<organism evidence="1 2">
    <name type="scientific">Populus alba</name>
    <name type="common">White poplar</name>
    <dbReference type="NCBI Taxonomy" id="43335"/>
    <lineage>
        <taxon>Eukaryota</taxon>
        <taxon>Viridiplantae</taxon>
        <taxon>Streptophyta</taxon>
        <taxon>Embryophyta</taxon>
        <taxon>Tracheophyta</taxon>
        <taxon>Spermatophyta</taxon>
        <taxon>Magnoliopsida</taxon>
        <taxon>eudicotyledons</taxon>
        <taxon>Gunneridae</taxon>
        <taxon>Pentapetalae</taxon>
        <taxon>rosids</taxon>
        <taxon>fabids</taxon>
        <taxon>Malpighiales</taxon>
        <taxon>Salicaceae</taxon>
        <taxon>Saliceae</taxon>
        <taxon>Populus</taxon>
    </lineage>
</organism>
<protein>
    <submittedName>
        <fullName evidence="1">Uncharacterized protein</fullName>
    </submittedName>
</protein>
<keyword evidence="2" id="KW-1185">Reference proteome</keyword>